<reference evidence="3" key="1">
    <citation type="journal article" date="2019" name="Int. J. Syst. Evol. Microbiol.">
        <title>The Global Catalogue of Microorganisms (GCM) 10K type strain sequencing project: providing services to taxonomists for standard genome sequencing and annotation.</title>
        <authorList>
            <consortium name="The Broad Institute Genomics Platform"/>
            <consortium name="The Broad Institute Genome Sequencing Center for Infectious Disease"/>
            <person name="Wu L."/>
            <person name="Ma J."/>
        </authorList>
    </citation>
    <scope>NUCLEOTIDE SEQUENCE [LARGE SCALE GENOMIC DNA]</scope>
    <source>
        <strain evidence="3">CGMCC 4.7393</strain>
    </source>
</reference>
<dbReference type="InterPro" id="IPR003719">
    <property type="entry name" value="Phenazine_PhzF-like"/>
</dbReference>
<dbReference type="Gene3D" id="3.10.310.10">
    <property type="entry name" value="Diaminopimelate Epimerase, Chain A, domain 1"/>
    <property type="match status" value="2"/>
</dbReference>
<dbReference type="NCBIfam" id="TIGR00654">
    <property type="entry name" value="PhzF_family"/>
    <property type="match status" value="1"/>
</dbReference>
<dbReference type="Pfam" id="PF02567">
    <property type="entry name" value="PhzC-PhzF"/>
    <property type="match status" value="1"/>
</dbReference>
<comment type="similarity">
    <text evidence="1">Belongs to the PhzF family.</text>
</comment>
<protein>
    <submittedName>
        <fullName evidence="2">PhzF family phenazine biosynthesis protein</fullName>
    </submittedName>
</protein>
<dbReference type="SUPFAM" id="SSF54506">
    <property type="entry name" value="Diaminopimelate epimerase-like"/>
    <property type="match status" value="1"/>
</dbReference>
<evidence type="ECO:0000313" key="2">
    <source>
        <dbReference type="EMBL" id="MFC6998140.1"/>
    </source>
</evidence>
<sequence length="309" mass="34308">MKSIPFYIVDVFADAPYKGNQLAVFLNASELSTAQMQQMAQEIGFAESAFILAEPTIDQTVDARFFTVEYEVPFAGHPSLGSAYVVQQFLLKNFAPAVKLNLPVGQIPVSFTYKDDKPDYLFMRQVQPVFEPPLSASDLALTLGLPEDAFKAEYPVQVVSTGLPFLIVPLTSLAQIQTIQINPDTLHSYLLRHNLYKTQRTDQVTVALFFFCPETCSPDRQLHTRMLALEKGKVIEDAATGSANGCLLSYLLQHQYLGQGRLDLLVEQGVEIGRNSTIKLQGSKVRNDEFEINVGGQVQMIAKGEWVVP</sequence>
<dbReference type="PIRSF" id="PIRSF016184">
    <property type="entry name" value="PhzC_PhzF"/>
    <property type="match status" value="1"/>
</dbReference>
<name>A0ABW2DKF5_9BACT</name>
<dbReference type="PANTHER" id="PTHR13774">
    <property type="entry name" value="PHENAZINE BIOSYNTHESIS PROTEIN"/>
    <property type="match status" value="1"/>
</dbReference>
<comment type="caution">
    <text evidence="2">The sequence shown here is derived from an EMBL/GenBank/DDBJ whole genome shotgun (WGS) entry which is preliminary data.</text>
</comment>
<dbReference type="RefSeq" id="WP_066621573.1">
    <property type="nucleotide sequence ID" value="NZ_JBHSYQ010000004.1"/>
</dbReference>
<dbReference type="PANTHER" id="PTHR13774:SF32">
    <property type="entry name" value="ANTISENSE-ENHANCING SEQUENCE 1"/>
    <property type="match status" value="1"/>
</dbReference>
<dbReference type="Proteomes" id="UP001596405">
    <property type="component" value="Unassembled WGS sequence"/>
</dbReference>
<accession>A0ABW2DKF5</accession>
<evidence type="ECO:0000313" key="3">
    <source>
        <dbReference type="Proteomes" id="UP001596405"/>
    </source>
</evidence>
<gene>
    <name evidence="2" type="ORF">ACFQHR_10920</name>
</gene>
<dbReference type="EMBL" id="JBHSYQ010000004">
    <property type="protein sequence ID" value="MFC6998140.1"/>
    <property type="molecule type" value="Genomic_DNA"/>
</dbReference>
<keyword evidence="3" id="KW-1185">Reference proteome</keyword>
<evidence type="ECO:0000256" key="1">
    <source>
        <dbReference type="ARBA" id="ARBA00008270"/>
    </source>
</evidence>
<organism evidence="2 3">
    <name type="scientific">Rufibacter roseus</name>
    <dbReference type="NCBI Taxonomy" id="1567108"/>
    <lineage>
        <taxon>Bacteria</taxon>
        <taxon>Pseudomonadati</taxon>
        <taxon>Bacteroidota</taxon>
        <taxon>Cytophagia</taxon>
        <taxon>Cytophagales</taxon>
        <taxon>Hymenobacteraceae</taxon>
        <taxon>Rufibacter</taxon>
    </lineage>
</organism>
<proteinExistence type="inferred from homology"/>